<evidence type="ECO:0000256" key="4">
    <source>
        <dbReference type="SAM" id="MobiDB-lite"/>
    </source>
</evidence>
<protein>
    <recommendedName>
        <fullName evidence="7">MalT-like TPR region domain-containing protein</fullName>
    </recommendedName>
</protein>
<dbReference type="SUPFAM" id="SSF81901">
    <property type="entry name" value="HCP-like"/>
    <property type="match status" value="1"/>
</dbReference>
<sequence length="1068" mass="121257">MLIRPPGLLNPAPIILHTINRVRFKSSQASSPRTRPNVQKKFSPRVNKSFTCYQEIVSSTPKHRSLSVEKYKNTSNTESTPKHRHKSTSLRSRNLRSTSKLVNGHPGPGDLEETKELKLKKEVIASWLEHGYSDIKTGEFISAISFLTKVIKEEPNHVEALFQRACCLMSINEHKQAIPDLLTITQDNPLYDKKVYIALAMCFANLSDFDTAIRQLGKGLLKFQKFAEGYVTRGQLYSQQMRWDKALQDFYKAISLNPNEGGAFVGIGDAYMGMGDKKNALKAYTQAVNIGTSAFQGFVRRAKLFFDIQEFEKSLLDLEQALARNQEDAEAYYYKALVLLSQENLTEAALCLEQVVKFDVNERKYTGAAIYDLGAIKIKQKDYYGAMYTFKRATDINLEVDEQKILKGYVDAILCLMKRKFKDGITMFTRIIKKKHSLIQEYIGNCYAFRGYGYASIEKHDLAVKDLMHASKIQVLDNASKFNLQVSTAIIKAEKDTNEALKLLEEASTDFPKNIEPLAYQASIHLQQARKTSNKKVAEKSKILLDKAISLRDSDSDLYYFRGLVMYYLSKPIESIPDYEIAIDKAEDNMPVHFLSRGLCYAQIKLYKEAVQDFSIAIQLKEDYAEAYYYRGRCAYLIDETQTAFQDYQKMITYKHEDPMVHVHAGNLLILAGSVDDASKAFTNANSISPTVEAFVQRAKCYLIKENTDEAKGDLDNAYMLASTKDLEFDIEMMKILSSPVDNNDLRNGVMKRLSQLSKLMQLHTEGKIFQTKHIHWYKGALYFNISEYQKAKVEFKAALDTQNGTESISVKDNCEVVYNLSLCYILSEQYEAALIHLQELVYMLEGSDRGKILLLIVLLQTALQEKDEAQSTILEAFKYDVDLSSSYIEKKPNIEILPFSCNSSLACKYSTKKITLTDCHEVAIRPSFGFPQIVPPSLEFSIEDSVLDNFLIKSVKCKPEAPWLNRVKGTIQFTEEIREIVSESVASTKKSDSDDENNSVFDASYSSVKVYRSAMVVSNKDSYKQDTLDLIGAVASKREQPSRTIIMDASEEVRKKIESIRGTHIED</sequence>
<dbReference type="InterPro" id="IPR019734">
    <property type="entry name" value="TPR_rpt"/>
</dbReference>
<dbReference type="PANTHER" id="PTHR44858">
    <property type="entry name" value="TETRATRICOPEPTIDE REPEAT PROTEIN 6"/>
    <property type="match status" value="1"/>
</dbReference>
<evidence type="ECO:0000256" key="3">
    <source>
        <dbReference type="PROSITE-ProRule" id="PRU00339"/>
    </source>
</evidence>
<feature type="repeat" description="TPR" evidence="3">
    <location>
        <begin position="591"/>
        <end position="624"/>
    </location>
</feature>
<comment type="caution">
    <text evidence="5">The sequence shown here is derived from an EMBL/GenBank/DDBJ whole genome shotgun (WGS) entry which is preliminary data.</text>
</comment>
<dbReference type="InterPro" id="IPR050498">
    <property type="entry name" value="Ycf3"/>
</dbReference>
<feature type="repeat" description="TPR" evidence="3">
    <location>
        <begin position="261"/>
        <end position="294"/>
    </location>
</feature>
<dbReference type="Pfam" id="PF00515">
    <property type="entry name" value="TPR_1"/>
    <property type="match status" value="1"/>
</dbReference>
<dbReference type="Pfam" id="PF13432">
    <property type="entry name" value="TPR_16"/>
    <property type="match status" value="1"/>
</dbReference>
<evidence type="ECO:0000256" key="2">
    <source>
        <dbReference type="ARBA" id="ARBA00022803"/>
    </source>
</evidence>
<accession>A0A1R2ARE4</accession>
<organism evidence="5 6">
    <name type="scientific">Stentor coeruleus</name>
    <dbReference type="NCBI Taxonomy" id="5963"/>
    <lineage>
        <taxon>Eukaryota</taxon>
        <taxon>Sar</taxon>
        <taxon>Alveolata</taxon>
        <taxon>Ciliophora</taxon>
        <taxon>Postciliodesmatophora</taxon>
        <taxon>Heterotrichea</taxon>
        <taxon>Heterotrichida</taxon>
        <taxon>Stentoridae</taxon>
        <taxon>Stentor</taxon>
    </lineage>
</organism>
<dbReference type="PROSITE" id="PS50005">
    <property type="entry name" value="TPR"/>
    <property type="match status" value="4"/>
</dbReference>
<feature type="repeat" description="TPR" evidence="3">
    <location>
        <begin position="227"/>
        <end position="260"/>
    </location>
</feature>
<dbReference type="Gene3D" id="1.25.40.10">
    <property type="entry name" value="Tetratricopeptide repeat domain"/>
    <property type="match status" value="3"/>
</dbReference>
<feature type="region of interest" description="Disordered" evidence="4">
    <location>
        <begin position="64"/>
        <end position="112"/>
    </location>
</feature>
<name>A0A1R2ARE4_9CILI</name>
<dbReference type="Pfam" id="PF13181">
    <property type="entry name" value="TPR_8"/>
    <property type="match status" value="1"/>
</dbReference>
<dbReference type="EMBL" id="MPUH01001573">
    <property type="protein sequence ID" value="OMJ67056.1"/>
    <property type="molecule type" value="Genomic_DNA"/>
</dbReference>
<feature type="repeat" description="TPR" evidence="3">
    <location>
        <begin position="124"/>
        <end position="157"/>
    </location>
</feature>
<dbReference type="PANTHER" id="PTHR44858:SF1">
    <property type="entry name" value="UDP-N-ACETYLGLUCOSAMINE--PEPTIDE N-ACETYLGLUCOSAMINYLTRANSFERASE SPINDLY-RELATED"/>
    <property type="match status" value="1"/>
</dbReference>
<keyword evidence="6" id="KW-1185">Reference proteome</keyword>
<dbReference type="Proteomes" id="UP000187209">
    <property type="component" value="Unassembled WGS sequence"/>
</dbReference>
<keyword evidence="1" id="KW-0677">Repeat</keyword>
<evidence type="ECO:0008006" key="7">
    <source>
        <dbReference type="Google" id="ProtNLM"/>
    </source>
</evidence>
<dbReference type="SUPFAM" id="SSF48452">
    <property type="entry name" value="TPR-like"/>
    <property type="match status" value="4"/>
</dbReference>
<gene>
    <name evidence="5" type="ORF">SteCoe_35889</name>
</gene>
<dbReference type="AlphaFoldDB" id="A0A1R2ARE4"/>
<dbReference type="InterPro" id="IPR011990">
    <property type="entry name" value="TPR-like_helical_dom_sf"/>
</dbReference>
<reference evidence="5 6" key="1">
    <citation type="submission" date="2016-11" db="EMBL/GenBank/DDBJ databases">
        <title>The macronuclear genome of Stentor coeruleus: a giant cell with tiny introns.</title>
        <authorList>
            <person name="Slabodnick M."/>
            <person name="Ruby J.G."/>
            <person name="Reiff S.B."/>
            <person name="Swart E.C."/>
            <person name="Gosai S."/>
            <person name="Prabakaran S."/>
            <person name="Witkowska E."/>
            <person name="Larue G.E."/>
            <person name="Fisher S."/>
            <person name="Freeman R.M."/>
            <person name="Gunawardena J."/>
            <person name="Chu W."/>
            <person name="Stover N.A."/>
            <person name="Gregory B.D."/>
            <person name="Nowacki M."/>
            <person name="Derisi J."/>
            <person name="Roy S.W."/>
            <person name="Marshall W.F."/>
            <person name="Sood P."/>
        </authorList>
    </citation>
    <scope>NUCLEOTIDE SEQUENCE [LARGE SCALE GENOMIC DNA]</scope>
    <source>
        <strain evidence="5">WM001</strain>
    </source>
</reference>
<evidence type="ECO:0000313" key="6">
    <source>
        <dbReference type="Proteomes" id="UP000187209"/>
    </source>
</evidence>
<evidence type="ECO:0000313" key="5">
    <source>
        <dbReference type="EMBL" id="OMJ67056.1"/>
    </source>
</evidence>
<dbReference type="OrthoDB" id="1926212at2759"/>
<feature type="compositionally biased region" description="Low complexity" evidence="4">
    <location>
        <begin position="89"/>
        <end position="101"/>
    </location>
</feature>
<dbReference type="PROSITE" id="PS50293">
    <property type="entry name" value="TPR_REGION"/>
    <property type="match status" value="1"/>
</dbReference>
<evidence type="ECO:0000256" key="1">
    <source>
        <dbReference type="ARBA" id="ARBA00022737"/>
    </source>
</evidence>
<proteinExistence type="predicted"/>
<keyword evidence="2 3" id="KW-0802">TPR repeat</keyword>
<dbReference type="SMART" id="SM00028">
    <property type="entry name" value="TPR"/>
    <property type="match status" value="14"/>
</dbReference>